<evidence type="ECO:0000256" key="1">
    <source>
        <dbReference type="SAM" id="Phobius"/>
    </source>
</evidence>
<gene>
    <name evidence="2" type="ORF">MSTHT_2476</name>
</gene>
<keyword evidence="1" id="KW-0812">Transmembrane</keyword>
<dbReference type="STRING" id="523844.MSTHT_2476"/>
<organism evidence="2 3">
    <name type="scientific">Methanosarcina thermophila (strain ATCC 43570 / DSM 1825 / OCM 12 / VKM B-1830 / TM-1)</name>
    <dbReference type="NCBI Taxonomy" id="523844"/>
    <lineage>
        <taxon>Archaea</taxon>
        <taxon>Methanobacteriati</taxon>
        <taxon>Methanobacteriota</taxon>
        <taxon>Stenosarchaea group</taxon>
        <taxon>Methanomicrobia</taxon>
        <taxon>Methanosarcinales</taxon>
        <taxon>Methanosarcinaceae</taxon>
        <taxon>Methanosarcina</taxon>
    </lineage>
</organism>
<dbReference type="HOGENOM" id="CLU_022594_0_0_2"/>
<feature type="transmembrane region" description="Helical" evidence="1">
    <location>
        <begin position="210"/>
        <end position="243"/>
    </location>
</feature>
<feature type="transmembrane region" description="Helical" evidence="1">
    <location>
        <begin position="416"/>
        <end position="435"/>
    </location>
</feature>
<accession>A0A0E3H9J9</accession>
<feature type="transmembrane region" description="Helical" evidence="1">
    <location>
        <begin position="181"/>
        <end position="198"/>
    </location>
</feature>
<protein>
    <submittedName>
        <fullName evidence="2">Uncharacterized protein</fullName>
    </submittedName>
</protein>
<feature type="transmembrane region" description="Helical" evidence="1">
    <location>
        <begin position="364"/>
        <end position="383"/>
    </location>
</feature>
<sequence>MSKNITKLRKQGGYTIEIKKFIEPRKLNYKNLNRLHDYGSVLALYVFLTVIFTYPVAFRIKTDIPGMAGDSFQWMRILWYTKIAIFETNLTTLTHDNLLFYPNGIESMPFPSAFNQIMYLLLSPFLELHVIYTILWLLTFIIGAFGCYLLVKYLTGNKYAAFIAGIVFAFSPYHFSRGLYFFGATTIQWIPFCALYLIKTVKEGGMKNPVIAGVFFILVAMSDLQYMVFMGIFAGLVLLYDFYWNLDLNKEFFRSTGEITKKYAAFGIVSFSGILPLTFNEIRISLSSQNFLKPHYSEILKLSNDFMSFFTPSHLHPFLGDFTLNFYSKLPSWLPEKVNFIGYVVLGLSIFAVIKLKKNPDVKFWLFSTLFFSVVSLGPVLMFNGEPLLINQGINLPLPHQILYQTVPFLDNCRTVGRFFVIATLGFAVLVGYSLSELLKHKTRKKSLLFTVISCLIILEYLCIPYPTSSADIPEFYRTIGNDNENYALLELPANTNGGYMNFAYLYYQTVHKKPLVGGYAARYPENVNSFQQNTPFIRELTYGGRYHNDIVREDLAEKGASILNKYNIRYVILHQDQLSREQMDSANNLLKKTLNTEPEVYPEDGLVVYRVQKEEEEKQFPSIALKDGWYSLEDWGGTPTRWMSDNATLSIYSAEDKNATLKFQTYSFHRPRTLEIYSGEELLHTQTINPDYVAVSAPVSLRKGENTIHFNVREGSERPCDIPELNSNDTRELSIIVQKIELF</sequence>
<dbReference type="Proteomes" id="UP000066529">
    <property type="component" value="Chromosome"/>
</dbReference>
<dbReference type="PATRIC" id="fig|523844.20.peg.3013"/>
<dbReference type="KEGG" id="mthr:MSTHT_2476"/>
<dbReference type="EMBL" id="CP009501">
    <property type="protein sequence ID" value="AKB14234.1"/>
    <property type="molecule type" value="Genomic_DNA"/>
</dbReference>
<evidence type="ECO:0000313" key="3">
    <source>
        <dbReference type="Proteomes" id="UP000066529"/>
    </source>
</evidence>
<proteinExistence type="predicted"/>
<keyword evidence="1" id="KW-0472">Membrane</keyword>
<evidence type="ECO:0000313" key="2">
    <source>
        <dbReference type="EMBL" id="AKB14234.1"/>
    </source>
</evidence>
<reference evidence="2 3" key="1">
    <citation type="submission" date="2014-07" db="EMBL/GenBank/DDBJ databases">
        <title>Methanogenic archaea and the global carbon cycle.</title>
        <authorList>
            <person name="Henriksen J.R."/>
            <person name="Luke J."/>
            <person name="Reinhart S."/>
            <person name="Benedict M.N."/>
            <person name="Youngblut N.D."/>
            <person name="Metcalf M.E."/>
            <person name="Whitaker R.J."/>
            <person name="Metcalf W.W."/>
        </authorList>
    </citation>
    <scope>NUCLEOTIDE SEQUENCE [LARGE SCALE GENOMIC DNA]</scope>
    <source>
        <strain evidence="3">ATCC 43570 / DSM 1825 / OCM 12 / VKM B-1830 / TM-1</strain>
    </source>
</reference>
<dbReference type="OrthoDB" id="133778at2157"/>
<feature type="transmembrane region" description="Helical" evidence="1">
    <location>
        <begin position="340"/>
        <end position="357"/>
    </location>
</feature>
<feature type="transmembrane region" description="Helical" evidence="1">
    <location>
        <begin position="447"/>
        <end position="467"/>
    </location>
</feature>
<name>A0A0E3H9J9_METTT</name>
<feature type="transmembrane region" description="Helical" evidence="1">
    <location>
        <begin position="158"/>
        <end position="175"/>
    </location>
</feature>
<feature type="transmembrane region" description="Helical" evidence="1">
    <location>
        <begin position="35"/>
        <end position="57"/>
    </location>
</feature>
<keyword evidence="1" id="KW-1133">Transmembrane helix</keyword>
<feature type="transmembrane region" description="Helical" evidence="1">
    <location>
        <begin position="130"/>
        <end position="151"/>
    </location>
</feature>
<dbReference type="AlphaFoldDB" id="A0A0E3H9J9"/>